<feature type="coiled-coil region" evidence="2">
    <location>
        <begin position="100"/>
        <end position="127"/>
    </location>
</feature>
<gene>
    <name evidence="7" type="ORF">GVO57_12345</name>
</gene>
<reference evidence="7 8" key="1">
    <citation type="submission" date="2020-01" db="EMBL/GenBank/DDBJ databases">
        <title>Sphingomonas sp. C33 whole genome sequece.</title>
        <authorList>
            <person name="Park C."/>
        </authorList>
    </citation>
    <scope>NUCLEOTIDE SEQUENCE [LARGE SCALE GENOMIC DNA]</scope>
    <source>
        <strain evidence="7 8">C33</strain>
    </source>
</reference>
<evidence type="ECO:0000256" key="2">
    <source>
        <dbReference type="SAM" id="Coils"/>
    </source>
</evidence>
<dbReference type="EMBL" id="CP047895">
    <property type="protein sequence ID" value="QHL91454.1"/>
    <property type="molecule type" value="Genomic_DNA"/>
</dbReference>
<dbReference type="Proteomes" id="UP000464468">
    <property type="component" value="Chromosome"/>
</dbReference>
<dbReference type="PANTHER" id="PTHR30469">
    <property type="entry name" value="MULTIDRUG RESISTANCE PROTEIN MDTA"/>
    <property type="match status" value="1"/>
</dbReference>
<dbReference type="NCBIfam" id="TIGR01730">
    <property type="entry name" value="RND_mfp"/>
    <property type="match status" value="1"/>
</dbReference>
<keyword evidence="2" id="KW-0175">Coiled coil</keyword>
<dbReference type="PROSITE" id="PS51257">
    <property type="entry name" value="PROKAR_LIPOPROTEIN"/>
    <property type="match status" value="1"/>
</dbReference>
<dbReference type="KEGG" id="schy:GVO57_12345"/>
<feature type="domain" description="Multidrug resistance protein MdtA-like barrel-sandwich hybrid" evidence="4">
    <location>
        <begin position="66"/>
        <end position="191"/>
    </location>
</feature>
<dbReference type="Gene3D" id="2.40.30.170">
    <property type="match status" value="1"/>
</dbReference>
<dbReference type="InterPro" id="IPR058637">
    <property type="entry name" value="YknX-like_C"/>
</dbReference>
<accession>A0A7Z2SA43</accession>
<proteinExistence type="inferred from homology"/>
<name>A0A7Z2SA43_9SPHN</name>
<feature type="signal peptide" evidence="3">
    <location>
        <begin position="1"/>
        <end position="23"/>
    </location>
</feature>
<evidence type="ECO:0000313" key="7">
    <source>
        <dbReference type="EMBL" id="QHL91454.1"/>
    </source>
</evidence>
<dbReference type="SUPFAM" id="SSF111369">
    <property type="entry name" value="HlyD-like secretion proteins"/>
    <property type="match status" value="1"/>
</dbReference>
<sequence>MSRIAHPLTLSATLKLLAPLALAGLAACSDGDAGRRPTEPLVRADPVRAERFVDRLDAVGTARANEQVTLAAPVTERIIRLNFSDGGYVRSGEIVAVLARGQQEAQLADAEARAREAGKQLERLDELRRRGFATNAAFDAQVAAAESARAQAAQARATISDRIIRAPFSGYVSLRNISTGAIVQAGSEIATISDLSRIKLDFTVPETMLAAVREGQGVEARAAAFPDRVFNGRIESIDPVINPQTRAATVRAILPNDDRKLLPGMLLTVGIVSAARESLAVPELAVVGEGERSFVFVVEGGVARRVAVRTGIRDGLKIEILEGLKPGQRVVTEGVVKLTDGQKVRLADGPRGGTGG</sequence>
<dbReference type="GO" id="GO:0015562">
    <property type="term" value="F:efflux transmembrane transporter activity"/>
    <property type="evidence" value="ECO:0007669"/>
    <property type="project" value="TreeGrafter"/>
</dbReference>
<dbReference type="InterPro" id="IPR006143">
    <property type="entry name" value="RND_pump_MFP"/>
</dbReference>
<evidence type="ECO:0000259" key="4">
    <source>
        <dbReference type="Pfam" id="PF25917"/>
    </source>
</evidence>
<dbReference type="Pfam" id="PF25917">
    <property type="entry name" value="BSH_RND"/>
    <property type="match status" value="1"/>
</dbReference>
<evidence type="ECO:0000313" key="8">
    <source>
        <dbReference type="Proteomes" id="UP000464468"/>
    </source>
</evidence>
<dbReference type="Pfam" id="PF25954">
    <property type="entry name" value="Beta-barrel_RND_2"/>
    <property type="match status" value="1"/>
</dbReference>
<dbReference type="GO" id="GO:1990281">
    <property type="term" value="C:efflux pump complex"/>
    <property type="evidence" value="ECO:0007669"/>
    <property type="project" value="TreeGrafter"/>
</dbReference>
<keyword evidence="3" id="KW-0732">Signal</keyword>
<dbReference type="AlphaFoldDB" id="A0A7Z2SA43"/>
<dbReference type="Gene3D" id="2.40.420.20">
    <property type="match status" value="1"/>
</dbReference>
<dbReference type="FunFam" id="2.40.30.170:FF:000010">
    <property type="entry name" value="Efflux RND transporter periplasmic adaptor subunit"/>
    <property type="match status" value="1"/>
</dbReference>
<dbReference type="RefSeq" id="WP_160593429.1">
    <property type="nucleotide sequence ID" value="NZ_CP047895.1"/>
</dbReference>
<evidence type="ECO:0000256" key="3">
    <source>
        <dbReference type="SAM" id="SignalP"/>
    </source>
</evidence>
<organism evidence="7 8">
    <name type="scientific">Sphingomonas changnyeongensis</name>
    <dbReference type="NCBI Taxonomy" id="2698679"/>
    <lineage>
        <taxon>Bacteria</taxon>
        <taxon>Pseudomonadati</taxon>
        <taxon>Pseudomonadota</taxon>
        <taxon>Alphaproteobacteria</taxon>
        <taxon>Sphingomonadales</taxon>
        <taxon>Sphingomonadaceae</taxon>
        <taxon>Sphingomonas</taxon>
    </lineage>
</organism>
<dbReference type="PANTHER" id="PTHR30469:SF16">
    <property type="entry name" value="HAE1 FAMILY EFFLUX PUMP MFP COMPONENT"/>
    <property type="match status" value="1"/>
</dbReference>
<dbReference type="Gene3D" id="2.40.50.100">
    <property type="match status" value="1"/>
</dbReference>
<evidence type="ECO:0000259" key="5">
    <source>
        <dbReference type="Pfam" id="PF25954"/>
    </source>
</evidence>
<evidence type="ECO:0000256" key="1">
    <source>
        <dbReference type="ARBA" id="ARBA00009477"/>
    </source>
</evidence>
<feature type="chain" id="PRO_5031232632" evidence="3">
    <location>
        <begin position="24"/>
        <end position="356"/>
    </location>
</feature>
<evidence type="ECO:0000259" key="6">
    <source>
        <dbReference type="Pfam" id="PF25989"/>
    </source>
</evidence>
<dbReference type="Gene3D" id="1.10.287.470">
    <property type="entry name" value="Helix hairpin bin"/>
    <property type="match status" value="1"/>
</dbReference>
<comment type="similarity">
    <text evidence="1">Belongs to the membrane fusion protein (MFP) (TC 8.A.1) family.</text>
</comment>
<dbReference type="Pfam" id="PF25989">
    <property type="entry name" value="YknX_C"/>
    <property type="match status" value="1"/>
</dbReference>
<protein>
    <submittedName>
        <fullName evidence="7">Efflux RND transporter periplasmic adaptor subunit</fullName>
    </submittedName>
</protein>
<dbReference type="InterPro" id="IPR058792">
    <property type="entry name" value="Beta-barrel_RND_2"/>
</dbReference>
<feature type="domain" description="YknX-like C-terminal permuted SH3-like" evidence="6">
    <location>
        <begin position="279"/>
        <end position="345"/>
    </location>
</feature>
<dbReference type="InterPro" id="IPR058625">
    <property type="entry name" value="MdtA-like_BSH"/>
</dbReference>
<feature type="domain" description="CusB-like beta-barrel" evidence="5">
    <location>
        <begin position="200"/>
        <end position="273"/>
    </location>
</feature>
<keyword evidence="8" id="KW-1185">Reference proteome</keyword>